<keyword evidence="2" id="KW-1185">Reference proteome</keyword>
<name>A0A2A2JMA3_9BILA</name>
<gene>
    <name evidence="1" type="ORF">WR25_20413</name>
</gene>
<organism evidence="1 2">
    <name type="scientific">Diploscapter pachys</name>
    <dbReference type="NCBI Taxonomy" id="2018661"/>
    <lineage>
        <taxon>Eukaryota</taxon>
        <taxon>Metazoa</taxon>
        <taxon>Ecdysozoa</taxon>
        <taxon>Nematoda</taxon>
        <taxon>Chromadorea</taxon>
        <taxon>Rhabditida</taxon>
        <taxon>Rhabditina</taxon>
        <taxon>Rhabditomorpha</taxon>
        <taxon>Rhabditoidea</taxon>
        <taxon>Rhabditidae</taxon>
        <taxon>Diploscapter</taxon>
    </lineage>
</organism>
<protein>
    <submittedName>
        <fullName evidence="1">Uncharacterized protein</fullName>
    </submittedName>
</protein>
<evidence type="ECO:0000313" key="2">
    <source>
        <dbReference type="Proteomes" id="UP000218231"/>
    </source>
</evidence>
<accession>A0A2A2JMA3</accession>
<dbReference type="EMBL" id="LIAE01010351">
    <property type="protein sequence ID" value="PAV62682.1"/>
    <property type="molecule type" value="Genomic_DNA"/>
</dbReference>
<sequence>MKVLVESKEDPSVGPIFDVDLLNRIIYKNLSMRFEHDSIHLQVERLSAVSRANLTNVFWPLGLSDQVVDFSVELPEGELKFDVSENSLRVADCSLRDAAVDIDIKERWLANAGASLMIQMMNPVMEKALCSSIKRKIGTIEHNREMKFPVYDIAPAKVQKYLAEKNTTLYYKIRSIESDEHQLKLRAQLQWTDIHSNDEGEKLLDNTNLTVFDLELKGDDRIQIWLEDKILNELFEQFSWEFEWLKEDIPVTSPMIPLDSREFLSTLCADCFFKVNVNAHGRPLIVATNDSFVLNK</sequence>
<dbReference type="Proteomes" id="UP000218231">
    <property type="component" value="Unassembled WGS sequence"/>
</dbReference>
<evidence type="ECO:0000313" key="1">
    <source>
        <dbReference type="EMBL" id="PAV62682.1"/>
    </source>
</evidence>
<dbReference type="STRING" id="2018661.A0A2A2JMA3"/>
<reference evidence="1 2" key="1">
    <citation type="journal article" date="2017" name="Curr. Biol.">
        <title>Genome architecture and evolution of a unichromosomal asexual nematode.</title>
        <authorList>
            <person name="Fradin H."/>
            <person name="Zegar C."/>
            <person name="Gutwein M."/>
            <person name="Lucas J."/>
            <person name="Kovtun M."/>
            <person name="Corcoran D."/>
            <person name="Baugh L.R."/>
            <person name="Kiontke K."/>
            <person name="Gunsalus K."/>
            <person name="Fitch D.H."/>
            <person name="Piano F."/>
        </authorList>
    </citation>
    <scope>NUCLEOTIDE SEQUENCE [LARGE SCALE GENOMIC DNA]</scope>
    <source>
        <strain evidence="1">PF1309</strain>
    </source>
</reference>
<comment type="caution">
    <text evidence="1">The sequence shown here is derived from an EMBL/GenBank/DDBJ whole genome shotgun (WGS) entry which is preliminary data.</text>
</comment>
<dbReference type="AlphaFoldDB" id="A0A2A2JMA3"/>
<proteinExistence type="predicted"/>
<dbReference type="OrthoDB" id="5788395at2759"/>